<keyword evidence="3" id="KW-1185">Reference proteome</keyword>
<proteinExistence type="predicted"/>
<protein>
    <submittedName>
        <fullName evidence="2">Uncharacterized protein</fullName>
    </submittedName>
</protein>
<dbReference type="AlphaFoldDB" id="K0SX77"/>
<feature type="region of interest" description="Disordered" evidence="1">
    <location>
        <begin position="75"/>
        <end position="128"/>
    </location>
</feature>
<sequence>MASPFLQHGPPIILFSYLHDVVELFQCFLPVENFMTASVFGSGIVQADVPFELSYLPTGLGTHGHVVVDLKASLVSSTPRTKSDQSGRGSRIGRSSSPSAIGTRWNQDPRGSTATGNSRGKSGSNFLN</sequence>
<dbReference type="EMBL" id="AGNL01018597">
    <property type="protein sequence ID" value="EJK62832.1"/>
    <property type="molecule type" value="Genomic_DNA"/>
</dbReference>
<feature type="compositionally biased region" description="Polar residues" evidence="1">
    <location>
        <begin position="104"/>
        <end position="128"/>
    </location>
</feature>
<name>K0SX77_THAOC</name>
<evidence type="ECO:0000313" key="3">
    <source>
        <dbReference type="Proteomes" id="UP000266841"/>
    </source>
</evidence>
<gene>
    <name evidence="2" type="ORF">THAOC_16544</name>
</gene>
<comment type="caution">
    <text evidence="2">The sequence shown here is derived from an EMBL/GenBank/DDBJ whole genome shotgun (WGS) entry which is preliminary data.</text>
</comment>
<reference evidence="2 3" key="1">
    <citation type="journal article" date="2012" name="Genome Biol.">
        <title>Genome and low-iron response of an oceanic diatom adapted to chronic iron limitation.</title>
        <authorList>
            <person name="Lommer M."/>
            <person name="Specht M."/>
            <person name="Roy A.S."/>
            <person name="Kraemer L."/>
            <person name="Andreson R."/>
            <person name="Gutowska M.A."/>
            <person name="Wolf J."/>
            <person name="Bergner S.V."/>
            <person name="Schilhabel M.B."/>
            <person name="Klostermeier U.C."/>
            <person name="Beiko R.G."/>
            <person name="Rosenstiel P."/>
            <person name="Hippler M."/>
            <person name="Laroche J."/>
        </authorList>
    </citation>
    <scope>NUCLEOTIDE SEQUENCE [LARGE SCALE GENOMIC DNA]</scope>
    <source>
        <strain evidence="2 3">CCMP1005</strain>
    </source>
</reference>
<evidence type="ECO:0000256" key="1">
    <source>
        <dbReference type="SAM" id="MobiDB-lite"/>
    </source>
</evidence>
<evidence type="ECO:0000313" key="2">
    <source>
        <dbReference type="EMBL" id="EJK62832.1"/>
    </source>
</evidence>
<organism evidence="2 3">
    <name type="scientific">Thalassiosira oceanica</name>
    <name type="common">Marine diatom</name>
    <dbReference type="NCBI Taxonomy" id="159749"/>
    <lineage>
        <taxon>Eukaryota</taxon>
        <taxon>Sar</taxon>
        <taxon>Stramenopiles</taxon>
        <taxon>Ochrophyta</taxon>
        <taxon>Bacillariophyta</taxon>
        <taxon>Coscinodiscophyceae</taxon>
        <taxon>Thalassiosirophycidae</taxon>
        <taxon>Thalassiosirales</taxon>
        <taxon>Thalassiosiraceae</taxon>
        <taxon>Thalassiosira</taxon>
    </lineage>
</organism>
<accession>K0SX77</accession>
<feature type="compositionally biased region" description="Low complexity" evidence="1">
    <location>
        <begin position="86"/>
        <end position="99"/>
    </location>
</feature>
<dbReference type="Proteomes" id="UP000266841">
    <property type="component" value="Unassembled WGS sequence"/>
</dbReference>